<keyword evidence="3" id="KW-0645">Protease</keyword>
<feature type="domain" description="Peptidase M24" evidence="1">
    <location>
        <begin position="153"/>
        <end position="368"/>
    </location>
</feature>
<dbReference type="Pfam" id="PF00557">
    <property type="entry name" value="Peptidase_M24"/>
    <property type="match status" value="1"/>
</dbReference>
<proteinExistence type="predicted"/>
<dbReference type="Pfam" id="PF01321">
    <property type="entry name" value="Creatinase_N"/>
    <property type="match status" value="1"/>
</dbReference>
<dbReference type="InterPro" id="IPR029149">
    <property type="entry name" value="Creatin/AminoP/Spt16_N"/>
</dbReference>
<dbReference type="RefSeq" id="WP_092985901.1">
    <property type="nucleotide sequence ID" value="NZ_FNFY01000009.1"/>
</dbReference>
<feature type="domain" description="Creatinase N-terminal" evidence="2">
    <location>
        <begin position="7"/>
        <end position="144"/>
    </location>
</feature>
<name>A0A1G9EK02_9BACL</name>
<dbReference type="CDD" id="cd01066">
    <property type="entry name" value="APP_MetAP"/>
    <property type="match status" value="1"/>
</dbReference>
<gene>
    <name evidence="3" type="ORF">SAMN05216216_10924</name>
</gene>
<sequence>MFDFKSRRSLVMDKLREQDDAVAIITNPDYVYYLTGYHGALGIEWGRPNIFVQTVDGDSVLIVPVMEEEMANRQTDVTKVVPWTDGIDEEWRPPLQGYLDKYKDYKVSVDYMWIPRMIWDFIGDVIPKDRISDIGGEIDKLRSVKDPQEIQIARHAGEVAVEMLKGAMDVAAPGVYEYEVELASKEAGTRHAAKLMEEHYKDWQVFNYPGIGNKQVMASGPDITMCHHRSSMNKLIEGEPLFICHCGTAEFKNFFVGFDRILFVGDMNDKVAEMLNVAEEAQKAALSQIKPGAMAEDVFKAYAEVIEENGYPIPFRAGRSIGFSYNAYPALEKGSKAVLEEGMTFAVDGGADSDDYRTQVGDSILVTKDGFEYLTPFTKDHNELIVGK</sequence>
<accession>A0A1G9EK02</accession>
<dbReference type="Proteomes" id="UP000199008">
    <property type="component" value="Unassembled WGS sequence"/>
</dbReference>
<dbReference type="PANTHER" id="PTHR46112">
    <property type="entry name" value="AMINOPEPTIDASE"/>
    <property type="match status" value="1"/>
</dbReference>
<dbReference type="Gene3D" id="3.40.350.10">
    <property type="entry name" value="Creatinase/prolidase N-terminal domain"/>
    <property type="match status" value="1"/>
</dbReference>
<dbReference type="InterPro" id="IPR050659">
    <property type="entry name" value="Peptidase_M24B"/>
</dbReference>
<dbReference type="InterPro" id="IPR000994">
    <property type="entry name" value="Pept_M24"/>
</dbReference>
<dbReference type="InterPro" id="IPR036005">
    <property type="entry name" value="Creatinase/aminopeptidase-like"/>
</dbReference>
<evidence type="ECO:0000313" key="3">
    <source>
        <dbReference type="EMBL" id="SDK76398.1"/>
    </source>
</evidence>
<dbReference type="PANTHER" id="PTHR46112:SF2">
    <property type="entry name" value="XAA-PRO AMINOPEPTIDASE P-RELATED"/>
    <property type="match status" value="1"/>
</dbReference>
<keyword evidence="4" id="KW-1185">Reference proteome</keyword>
<evidence type="ECO:0000259" key="2">
    <source>
        <dbReference type="Pfam" id="PF01321"/>
    </source>
</evidence>
<keyword evidence="3" id="KW-0378">Hydrolase</keyword>
<dbReference type="InterPro" id="IPR000587">
    <property type="entry name" value="Creatinase_N"/>
</dbReference>
<dbReference type="EMBL" id="FNFY01000009">
    <property type="protein sequence ID" value="SDK76398.1"/>
    <property type="molecule type" value="Genomic_DNA"/>
</dbReference>
<dbReference type="GO" id="GO:0004177">
    <property type="term" value="F:aminopeptidase activity"/>
    <property type="evidence" value="ECO:0007669"/>
    <property type="project" value="UniProtKB-KW"/>
</dbReference>
<protein>
    <submittedName>
        <fullName evidence="3">Xaa-Pro aminopeptidase</fullName>
    </submittedName>
</protein>
<dbReference type="Gene3D" id="3.90.230.10">
    <property type="entry name" value="Creatinase/methionine aminopeptidase superfamily"/>
    <property type="match status" value="1"/>
</dbReference>
<dbReference type="STRING" id="576118.SAMN05216216_10924"/>
<keyword evidence="3" id="KW-0031">Aminopeptidase</keyword>
<reference evidence="4" key="1">
    <citation type="submission" date="2016-10" db="EMBL/GenBank/DDBJ databases">
        <authorList>
            <person name="Varghese N."/>
            <person name="Submissions S."/>
        </authorList>
    </citation>
    <scope>NUCLEOTIDE SEQUENCE [LARGE SCALE GENOMIC DNA]</scope>
    <source>
        <strain evidence="4">CGMCC 1.8895</strain>
    </source>
</reference>
<dbReference type="AlphaFoldDB" id="A0A1G9EK02"/>
<dbReference type="SUPFAM" id="SSF55920">
    <property type="entry name" value="Creatinase/aminopeptidase"/>
    <property type="match status" value="1"/>
</dbReference>
<organism evidence="3 4">
    <name type="scientific">Lacicoccus qingdaonensis</name>
    <dbReference type="NCBI Taxonomy" id="576118"/>
    <lineage>
        <taxon>Bacteria</taxon>
        <taxon>Bacillati</taxon>
        <taxon>Bacillota</taxon>
        <taxon>Bacilli</taxon>
        <taxon>Bacillales</taxon>
        <taxon>Salinicoccaceae</taxon>
        <taxon>Lacicoccus</taxon>
    </lineage>
</organism>
<dbReference type="OrthoDB" id="9806388at2"/>
<dbReference type="SUPFAM" id="SSF53092">
    <property type="entry name" value="Creatinase/prolidase N-terminal domain"/>
    <property type="match status" value="1"/>
</dbReference>
<evidence type="ECO:0000313" key="4">
    <source>
        <dbReference type="Proteomes" id="UP000199008"/>
    </source>
</evidence>
<evidence type="ECO:0000259" key="1">
    <source>
        <dbReference type="Pfam" id="PF00557"/>
    </source>
</evidence>